<feature type="coiled-coil region" evidence="1">
    <location>
        <begin position="137"/>
        <end position="164"/>
    </location>
</feature>
<reference evidence="3" key="2">
    <citation type="journal article" date="2022" name="Microb. Genom.">
        <title>A chromosome-scale genome assembly of the tomato pathogen Cladosporium fulvum reveals a compartmentalized genome architecture and the presence of a dispensable chromosome.</title>
        <authorList>
            <person name="Zaccaron A.Z."/>
            <person name="Chen L.H."/>
            <person name="Samaras A."/>
            <person name="Stergiopoulos I."/>
        </authorList>
    </citation>
    <scope>NUCLEOTIDE SEQUENCE</scope>
    <source>
        <strain evidence="3">Race5_Kim</strain>
    </source>
</reference>
<evidence type="ECO:0000313" key="4">
    <source>
        <dbReference type="Proteomes" id="UP000756132"/>
    </source>
</evidence>
<feature type="compositionally biased region" description="Basic and acidic residues" evidence="2">
    <location>
        <begin position="40"/>
        <end position="49"/>
    </location>
</feature>
<dbReference type="EMBL" id="CP090169">
    <property type="protein sequence ID" value="UJO19709.1"/>
    <property type="molecule type" value="Genomic_DNA"/>
</dbReference>
<dbReference type="Proteomes" id="UP000756132">
    <property type="component" value="Chromosome 7"/>
</dbReference>
<feature type="region of interest" description="Disordered" evidence="2">
    <location>
        <begin position="40"/>
        <end position="127"/>
    </location>
</feature>
<dbReference type="RefSeq" id="XP_047764075.1">
    <property type="nucleotide sequence ID" value="XM_047909338.1"/>
</dbReference>
<evidence type="ECO:0000256" key="2">
    <source>
        <dbReference type="SAM" id="MobiDB-lite"/>
    </source>
</evidence>
<feature type="compositionally biased region" description="Basic and acidic residues" evidence="2">
    <location>
        <begin position="65"/>
        <end position="85"/>
    </location>
</feature>
<keyword evidence="1" id="KW-0175">Coiled coil</keyword>
<dbReference type="KEGG" id="ffu:CLAFUR5_10190"/>
<reference evidence="3" key="1">
    <citation type="submission" date="2021-12" db="EMBL/GenBank/DDBJ databases">
        <authorList>
            <person name="Zaccaron A."/>
            <person name="Stergiopoulos I."/>
        </authorList>
    </citation>
    <scope>NUCLEOTIDE SEQUENCE</scope>
    <source>
        <strain evidence="3">Race5_Kim</strain>
    </source>
</reference>
<sequence>MHGIPRNCRPILVKSGLSQAVTVKLDRFYGKLMRHEDYDGKGMRNDGRASRARMVAPSMPTPSDDGDRGLEVVERSNYYEKREYIEIDSSPEPEQRQVKEESDKETPHEARRSINGTAGKRMRGEAVEFEPDDDEAYLMAQLKAKRAKRELKEAMLEEAEFEQKLAARKKR</sequence>
<protein>
    <submittedName>
        <fullName evidence="3">Uncharacterized protein</fullName>
    </submittedName>
</protein>
<proteinExistence type="predicted"/>
<dbReference type="GeneID" id="71990068"/>
<evidence type="ECO:0000313" key="3">
    <source>
        <dbReference type="EMBL" id="UJO19709.1"/>
    </source>
</evidence>
<accession>A0A9Q8PBY1</accession>
<name>A0A9Q8PBY1_PASFU</name>
<feature type="compositionally biased region" description="Basic and acidic residues" evidence="2">
    <location>
        <begin position="93"/>
        <end position="112"/>
    </location>
</feature>
<dbReference type="OMA" id="NDIGYLW"/>
<evidence type="ECO:0000256" key="1">
    <source>
        <dbReference type="SAM" id="Coils"/>
    </source>
</evidence>
<gene>
    <name evidence="3" type="ORF">CLAFUR5_10190</name>
</gene>
<organism evidence="3 4">
    <name type="scientific">Passalora fulva</name>
    <name type="common">Tomato leaf mold</name>
    <name type="synonym">Cladosporium fulvum</name>
    <dbReference type="NCBI Taxonomy" id="5499"/>
    <lineage>
        <taxon>Eukaryota</taxon>
        <taxon>Fungi</taxon>
        <taxon>Dikarya</taxon>
        <taxon>Ascomycota</taxon>
        <taxon>Pezizomycotina</taxon>
        <taxon>Dothideomycetes</taxon>
        <taxon>Dothideomycetidae</taxon>
        <taxon>Mycosphaerellales</taxon>
        <taxon>Mycosphaerellaceae</taxon>
        <taxon>Fulvia</taxon>
    </lineage>
</organism>
<keyword evidence="4" id="KW-1185">Reference proteome</keyword>
<dbReference type="AlphaFoldDB" id="A0A9Q8PBY1"/>